<accession>A0ACC5Y752</accession>
<proteinExistence type="predicted"/>
<dbReference type="EMBL" id="CM040977">
    <property type="protein sequence ID" value="MCJ8730946.1"/>
    <property type="molecule type" value="Genomic_DNA"/>
</dbReference>
<sequence>MNVNMRAVAMKLLSLLIVLSSAAVQAQTNSTDCSSFQWPYDEFTEKLKISDECMEVLAGQWTESQNSAILKNLNRLVDIFKKNRNAGCKDATPKECPAPAVQSKGGLVCVSAKGKRICKPMCNKGYDFGFLRISRLYEECSNATSYKWTTQYVGGNKLAICNKSNIQIAGASSAYFPVNRDCLTTKSNSTLEEEIINTFEDELKAKNIQGPYTQRCLMCG</sequence>
<keyword evidence="2" id="KW-1185">Reference proteome</keyword>
<reference evidence="1" key="1">
    <citation type="submission" date="2020-02" db="EMBL/GenBank/DDBJ databases">
        <title>Genome sequencing of the panga catfish, Pangasius djambal.</title>
        <authorList>
            <person name="Wen M."/>
            <person name="Zahm M."/>
            <person name="Roques C."/>
            <person name="Cabau C."/>
            <person name="Klopp C."/>
            <person name="Donnadieu C."/>
            <person name="Jouanno E."/>
            <person name="Avarre J.-C."/>
            <person name="Campet M."/>
            <person name="Ha T."/>
            <person name="Dugue R."/>
            <person name="Lampietro C."/>
            <person name="Louis A."/>
            <person name="Herpin A."/>
            <person name="Echchiki A."/>
            <person name="Berthelot C."/>
            <person name="Parey E."/>
            <person name="Roest-Crollius H."/>
            <person name="Braasch I."/>
            <person name="Postlethwait J.H."/>
            <person name="Bobe J."/>
            <person name="Montfort J."/>
            <person name="Bouchez O."/>
            <person name="Begum T."/>
            <person name="Schartl M."/>
            <person name="Gustiano R."/>
            <person name="Guiguen Y."/>
        </authorList>
    </citation>
    <scope>NUCLEOTIDE SEQUENCE</scope>
    <source>
        <strain evidence="1">Pdj_M5554</strain>
    </source>
</reference>
<dbReference type="Proteomes" id="UP000830395">
    <property type="component" value="Chromosome 3"/>
</dbReference>
<evidence type="ECO:0000313" key="2">
    <source>
        <dbReference type="Proteomes" id="UP000830395"/>
    </source>
</evidence>
<organism evidence="1 2">
    <name type="scientific">Pangasius djambal</name>
    <dbReference type="NCBI Taxonomy" id="1691987"/>
    <lineage>
        <taxon>Eukaryota</taxon>
        <taxon>Metazoa</taxon>
        <taxon>Chordata</taxon>
        <taxon>Craniata</taxon>
        <taxon>Vertebrata</taxon>
        <taxon>Euteleostomi</taxon>
        <taxon>Actinopterygii</taxon>
        <taxon>Neopterygii</taxon>
        <taxon>Teleostei</taxon>
        <taxon>Ostariophysi</taxon>
        <taxon>Siluriformes</taxon>
        <taxon>Pangasiidae</taxon>
        <taxon>Pangasius</taxon>
    </lineage>
</organism>
<name>A0ACC5Y752_9TELE</name>
<comment type="caution">
    <text evidence="1">The sequence shown here is derived from an EMBL/GenBank/DDBJ whole genome shotgun (WGS) entry which is preliminary data.</text>
</comment>
<protein>
    <submittedName>
        <fullName evidence="1">Uncharacterized protein</fullName>
    </submittedName>
</protein>
<evidence type="ECO:0000313" key="1">
    <source>
        <dbReference type="EMBL" id="MCJ8730946.1"/>
    </source>
</evidence>
<gene>
    <name evidence="1" type="ORF">PDJAM_G00190920</name>
</gene>